<dbReference type="AlphaFoldDB" id="A0A8X6XTM8"/>
<proteinExistence type="predicted"/>
<dbReference type="OrthoDB" id="410155at2759"/>
<protein>
    <submittedName>
        <fullName evidence="1">Uncharacterized protein</fullName>
    </submittedName>
</protein>
<evidence type="ECO:0000313" key="1">
    <source>
        <dbReference type="EMBL" id="GFY58450.1"/>
    </source>
</evidence>
<keyword evidence="2" id="KW-1185">Reference proteome</keyword>
<reference evidence="1" key="1">
    <citation type="submission" date="2020-08" db="EMBL/GenBank/DDBJ databases">
        <title>Multicomponent nature underlies the extraordinary mechanical properties of spider dragline silk.</title>
        <authorList>
            <person name="Kono N."/>
            <person name="Nakamura H."/>
            <person name="Mori M."/>
            <person name="Yoshida Y."/>
            <person name="Ohtoshi R."/>
            <person name="Malay A.D."/>
            <person name="Moran D.A.P."/>
            <person name="Tomita M."/>
            <person name="Numata K."/>
            <person name="Arakawa K."/>
        </authorList>
    </citation>
    <scope>NUCLEOTIDE SEQUENCE</scope>
</reference>
<accession>A0A8X6XTM8</accession>
<comment type="caution">
    <text evidence="1">The sequence shown here is derived from an EMBL/GenBank/DDBJ whole genome shotgun (WGS) entry which is preliminary data.</text>
</comment>
<sequence length="218" mass="25602">MQKDIKKDLNNHENNKWNELLTEASPLSDDDSLYNLVKSISKSKTFHVPPIVGSMGLYYSTEDKVDLFSDSLESSFQENPEPCNDDFIDYVEERVDKKSILSLKNKLFVYKQYLRPLYLYGCSIWGSAANNHIDNLQRLRNRALRTIARAPRFLPRYVLHDELRVEPIHTLITELESRFHSSIPYHHNVSMNTRNHYRNRPPSTHRMPHRATTIQAIF</sequence>
<dbReference type="Proteomes" id="UP000886998">
    <property type="component" value="Unassembled WGS sequence"/>
</dbReference>
<organism evidence="1 2">
    <name type="scientific">Trichonephila inaurata madagascariensis</name>
    <dbReference type="NCBI Taxonomy" id="2747483"/>
    <lineage>
        <taxon>Eukaryota</taxon>
        <taxon>Metazoa</taxon>
        <taxon>Ecdysozoa</taxon>
        <taxon>Arthropoda</taxon>
        <taxon>Chelicerata</taxon>
        <taxon>Arachnida</taxon>
        <taxon>Araneae</taxon>
        <taxon>Araneomorphae</taxon>
        <taxon>Entelegynae</taxon>
        <taxon>Araneoidea</taxon>
        <taxon>Nephilidae</taxon>
        <taxon>Trichonephila</taxon>
        <taxon>Trichonephila inaurata</taxon>
    </lineage>
</organism>
<evidence type="ECO:0000313" key="2">
    <source>
        <dbReference type="Proteomes" id="UP000886998"/>
    </source>
</evidence>
<name>A0A8X6XTM8_9ARAC</name>
<gene>
    <name evidence="1" type="ORF">TNIN_487861</name>
</gene>
<dbReference type="EMBL" id="BMAV01012082">
    <property type="protein sequence ID" value="GFY58450.1"/>
    <property type="molecule type" value="Genomic_DNA"/>
</dbReference>